<evidence type="ECO:0000256" key="1">
    <source>
        <dbReference type="SAM" id="Phobius"/>
    </source>
</evidence>
<dbReference type="AlphaFoldDB" id="A0A7C4H6C3"/>
<keyword evidence="1" id="KW-0812">Transmembrane</keyword>
<keyword evidence="1" id="KW-1133">Transmembrane helix</keyword>
<proteinExistence type="predicted"/>
<accession>A0A7C4H6C3</accession>
<dbReference type="EMBL" id="DTBQ01000052">
    <property type="protein sequence ID" value="HGM46469.1"/>
    <property type="molecule type" value="Genomic_DNA"/>
</dbReference>
<organism evidence="2">
    <name type="scientific">Thermofilum pendens</name>
    <dbReference type="NCBI Taxonomy" id="2269"/>
    <lineage>
        <taxon>Archaea</taxon>
        <taxon>Thermoproteota</taxon>
        <taxon>Thermoprotei</taxon>
        <taxon>Thermofilales</taxon>
        <taxon>Thermofilaceae</taxon>
        <taxon>Thermofilum</taxon>
    </lineage>
</organism>
<reference evidence="2" key="1">
    <citation type="journal article" date="2020" name="mSystems">
        <title>Genome- and Community-Level Interaction Insights into Carbon Utilization and Element Cycling Functions of Hydrothermarchaeota in Hydrothermal Sediment.</title>
        <authorList>
            <person name="Zhou Z."/>
            <person name="Liu Y."/>
            <person name="Xu W."/>
            <person name="Pan J."/>
            <person name="Luo Z.H."/>
            <person name="Li M."/>
        </authorList>
    </citation>
    <scope>NUCLEOTIDE SEQUENCE</scope>
    <source>
        <strain evidence="2">SpSt-649</strain>
    </source>
</reference>
<feature type="transmembrane region" description="Helical" evidence="1">
    <location>
        <begin position="32"/>
        <end position="54"/>
    </location>
</feature>
<gene>
    <name evidence="2" type="ORF">ENU21_01780</name>
</gene>
<name>A0A7C4H6C3_THEPE</name>
<evidence type="ECO:0000313" key="2">
    <source>
        <dbReference type="EMBL" id="HGM46469.1"/>
    </source>
</evidence>
<comment type="caution">
    <text evidence="2">The sequence shown here is derived from an EMBL/GenBank/DDBJ whole genome shotgun (WGS) entry which is preliminary data.</text>
</comment>
<protein>
    <submittedName>
        <fullName evidence="2">Uncharacterized protein</fullName>
    </submittedName>
</protein>
<feature type="transmembrane region" description="Helical" evidence="1">
    <location>
        <begin position="7"/>
        <end position="26"/>
    </location>
</feature>
<keyword evidence="1" id="KW-0472">Membrane</keyword>
<sequence>MNPVQGRIFFTLGVAGLLASLITLLSNPSESARVVSLLLLVISTLIIAGVVVLVRREVRRHAS</sequence>